<dbReference type="Gene3D" id="2.60.40.1180">
    <property type="entry name" value="Golgi alpha-mannosidase II"/>
    <property type="match status" value="1"/>
</dbReference>
<dbReference type="InterPro" id="IPR017853">
    <property type="entry name" value="GH"/>
</dbReference>
<dbReference type="RefSeq" id="WP_353565600.1">
    <property type="nucleotide sequence ID" value="NZ_BAABRI010000003.1"/>
</dbReference>
<reference evidence="5 6" key="1">
    <citation type="submission" date="2024-02" db="EMBL/GenBank/DDBJ databases">
        <title>Haloferula sargassicola NBRC 104335.</title>
        <authorList>
            <person name="Ichikawa N."/>
            <person name="Katano-Makiyama Y."/>
            <person name="Hidaka K."/>
        </authorList>
    </citation>
    <scope>NUCLEOTIDE SEQUENCE [LARGE SCALE GENOMIC DNA]</scope>
    <source>
        <strain evidence="5 6">NBRC 104335</strain>
    </source>
</reference>
<dbReference type="PANTHER" id="PTHR35803:SF2">
    <property type="entry name" value="RETAINING ALPHA-GALACTOSIDASE"/>
    <property type="match status" value="1"/>
</dbReference>
<dbReference type="Gene3D" id="2.70.98.10">
    <property type="match status" value="1"/>
</dbReference>
<dbReference type="Proteomes" id="UP001476282">
    <property type="component" value="Unassembled WGS sequence"/>
</dbReference>
<dbReference type="InterPro" id="IPR008979">
    <property type="entry name" value="Galactose-bd-like_sf"/>
</dbReference>
<dbReference type="InterPro" id="IPR003961">
    <property type="entry name" value="FN3_dom"/>
</dbReference>
<dbReference type="InterPro" id="IPR036116">
    <property type="entry name" value="FN3_sf"/>
</dbReference>
<dbReference type="Pfam" id="PF14509">
    <property type="entry name" value="GH97_C"/>
    <property type="match status" value="1"/>
</dbReference>
<proteinExistence type="predicted"/>
<organism evidence="5 6">
    <name type="scientific">Haloferula sargassicola</name>
    <dbReference type="NCBI Taxonomy" id="490096"/>
    <lineage>
        <taxon>Bacteria</taxon>
        <taxon>Pseudomonadati</taxon>
        <taxon>Verrucomicrobiota</taxon>
        <taxon>Verrucomicrobiia</taxon>
        <taxon>Verrucomicrobiales</taxon>
        <taxon>Verrucomicrobiaceae</taxon>
        <taxon>Haloferula</taxon>
    </lineage>
</organism>
<evidence type="ECO:0000256" key="1">
    <source>
        <dbReference type="ARBA" id="ARBA00022801"/>
    </source>
</evidence>
<dbReference type="InterPro" id="IPR052720">
    <property type="entry name" value="Glycosyl_hydrolase_97"/>
</dbReference>
<accession>A0ABP9UIH4</accession>
<keyword evidence="6" id="KW-1185">Reference proteome</keyword>
<dbReference type="SUPFAM" id="SSF51445">
    <property type="entry name" value="(Trans)glycosidases"/>
    <property type="match status" value="1"/>
</dbReference>
<dbReference type="SUPFAM" id="SSF49265">
    <property type="entry name" value="Fibronectin type III"/>
    <property type="match status" value="1"/>
</dbReference>
<dbReference type="InterPro" id="IPR000421">
    <property type="entry name" value="FA58C"/>
</dbReference>
<feature type="domain" description="Fibronectin type-III" evidence="4">
    <location>
        <begin position="1031"/>
        <end position="1122"/>
    </location>
</feature>
<dbReference type="Gene3D" id="3.20.20.70">
    <property type="entry name" value="Aldolase class I"/>
    <property type="match status" value="1"/>
</dbReference>
<sequence>MRFLSALLVLVSLSPLSFSQTITSPNGRIAAGIATSGGRLVWSLSLDGETVMDASPLGFEMNGSDRGDSVSVAGVTTGEGDTSFPSRHGVHGMAVDHFRSGRWEITHGPTGERYFLNLRAYDGGIAFRYELEYEGAKNITAEKTGYAVPQGSRIFAQGNVDIYENSYGGADIDAIANGTQMGPPVVGRLASGVHFAITHSGPGEGFPSPYLRKAAGRLLETVYVRNGDNTFGASTGANAYSPWNVVTAGSLDDLVNSDLVEVLAPAPDPALYPDGGAWARPGRSVWDWMSRFPGGITPENSKLESLWASRLGFEYNTIDEGWGNWNGGDPWDDLQEVVEASEAVGVKVLVWVRSRDIRSRAQRDAFFGRIRSLGVSGFKADFFDFSGLSPASKERVRLAERILKDAARYQLVVDLHGIGKPMGQFRTFPNLLSIEGIHGKEQFPGAGSTVFQPLTRLLAGPADFTPLGLQGRLQGDQTQAFEIATVATMAGPLITFAERADRIAQSPFAPVITGIPCLWDETRVLGGTTVGETCAMARRKGSTWYVAVMNSGMSRTWSFDLGFLDAGRDYQAEIVRDGSTELERRVVTREGFLAAETQAGGGFVARLTVPAGEPVRELPFETSFSPGRGAFFAEQGVVLSTEPWAEPLLADRLPDLMWAMTGDGGLTPSLEESDAWNGGSSLLVEGTLHGTTDLALFATDLVPGSDTRLTIAFKSAQGGASRASIGLNFESGPPAWLPFPDAAAGAWMRPVFDLSPYAGRRLTAVSLRFESGAEVAGYSLRLGSLAIGDEPVAIPFAPGGFVLENVGTTGLDSIEGELRWEASPGAVSYYTIYQVSEASGTRRWLGVTAGTSFPVAASRLDDEAEMVFQIAATGPQGTSSGLREMRIALPARPSLGPALSGTVIGTEGSYQDSGATREKVFDGDTATFFDAPQENGAWAGLDLGEPRTIRAVRFYPREGWAIRMVGGLFQGSDSAGFGSPVTLASVSAEPGDGQFKVLTFETPQTFRYVRYLSPAGGWGNVAEVEFLPPGAPSAPTGVEAQRSGATALVEWFPSASVDRYRVRRATVSGGPYVEVGESTSGGYFYDDGLVAGVDFFYVVTGISPDGDEGPPSGEAAARDDFALWAEQTGNASADFEGDGNGNGLPDGIDYALSGAPEIETAPEGNRLRVELRDDRLLDVRLFRSSDLSLWEEVPAGPLVPEPGGSDGFQRFVFEDSAPPVDGPVFYRFRLSR</sequence>
<keyword evidence="1" id="KW-0378">Hydrolase</keyword>
<evidence type="ECO:0000256" key="2">
    <source>
        <dbReference type="ARBA" id="ARBA00023295"/>
    </source>
</evidence>
<dbReference type="Pfam" id="PF00754">
    <property type="entry name" value="F5_F8_type_C"/>
    <property type="match status" value="1"/>
</dbReference>
<dbReference type="SUPFAM" id="SSF49785">
    <property type="entry name" value="Galactose-binding domain-like"/>
    <property type="match status" value="1"/>
</dbReference>
<evidence type="ECO:0000313" key="6">
    <source>
        <dbReference type="Proteomes" id="UP001476282"/>
    </source>
</evidence>
<gene>
    <name evidence="5" type="ORF">Hsar01_00657</name>
</gene>
<dbReference type="InterPro" id="IPR013783">
    <property type="entry name" value="Ig-like_fold"/>
</dbReference>
<dbReference type="PANTHER" id="PTHR35803">
    <property type="entry name" value="GLUCAN 1,4-ALPHA-GLUCOSIDASE SUSB-RELATED"/>
    <property type="match status" value="1"/>
</dbReference>
<dbReference type="InterPro" id="IPR014718">
    <property type="entry name" value="GH-type_carb-bd"/>
</dbReference>
<dbReference type="PROSITE" id="PS50853">
    <property type="entry name" value="FN3"/>
    <property type="match status" value="1"/>
</dbReference>
<evidence type="ECO:0000259" key="4">
    <source>
        <dbReference type="PROSITE" id="PS50853"/>
    </source>
</evidence>
<evidence type="ECO:0000313" key="5">
    <source>
        <dbReference type="EMBL" id="GAA5481448.1"/>
    </source>
</evidence>
<dbReference type="Gene3D" id="2.60.40.10">
    <property type="entry name" value="Immunoglobulins"/>
    <property type="match status" value="1"/>
</dbReference>
<feature type="chain" id="PRO_5046691732" description="Fibronectin type-III domain-containing protein" evidence="3">
    <location>
        <begin position="20"/>
        <end position="1232"/>
    </location>
</feature>
<protein>
    <recommendedName>
        <fullName evidence="4">Fibronectin type-III domain-containing protein</fullName>
    </recommendedName>
</protein>
<dbReference type="InterPro" id="IPR013780">
    <property type="entry name" value="Glyco_hydro_b"/>
</dbReference>
<dbReference type="Gene3D" id="2.60.120.260">
    <property type="entry name" value="Galactose-binding domain-like"/>
    <property type="match status" value="2"/>
</dbReference>
<name>A0ABP9UIH4_9BACT</name>
<keyword evidence="3" id="KW-0732">Signal</keyword>
<dbReference type="InterPro" id="IPR029486">
    <property type="entry name" value="GH97_N"/>
</dbReference>
<feature type="signal peptide" evidence="3">
    <location>
        <begin position="1"/>
        <end position="19"/>
    </location>
</feature>
<keyword evidence="2" id="KW-0326">Glycosidase</keyword>
<dbReference type="EMBL" id="BAABRI010000003">
    <property type="protein sequence ID" value="GAA5481448.1"/>
    <property type="molecule type" value="Genomic_DNA"/>
</dbReference>
<dbReference type="Pfam" id="PF14508">
    <property type="entry name" value="GH97_N"/>
    <property type="match status" value="1"/>
</dbReference>
<evidence type="ECO:0000256" key="3">
    <source>
        <dbReference type="SAM" id="SignalP"/>
    </source>
</evidence>
<dbReference type="InterPro" id="IPR019563">
    <property type="entry name" value="GH97_catalytic"/>
</dbReference>
<dbReference type="Pfam" id="PF10566">
    <property type="entry name" value="Glyco_hydro_97"/>
    <property type="match status" value="1"/>
</dbReference>
<comment type="caution">
    <text evidence="5">The sequence shown here is derived from an EMBL/GenBank/DDBJ whole genome shotgun (WGS) entry which is preliminary data.</text>
</comment>
<dbReference type="InterPro" id="IPR029483">
    <property type="entry name" value="GH97_C"/>
</dbReference>
<dbReference type="InterPro" id="IPR013785">
    <property type="entry name" value="Aldolase_TIM"/>
</dbReference>